<evidence type="ECO:0000313" key="7">
    <source>
        <dbReference type="Proteomes" id="UP000525652"/>
    </source>
</evidence>
<dbReference type="EMBL" id="JACHVA010000069">
    <property type="protein sequence ID" value="MBC2601664.1"/>
    <property type="molecule type" value="Genomic_DNA"/>
</dbReference>
<organism evidence="6 7">
    <name type="scientific">Puniceicoccus vermicola</name>
    <dbReference type="NCBI Taxonomy" id="388746"/>
    <lineage>
        <taxon>Bacteria</taxon>
        <taxon>Pseudomonadati</taxon>
        <taxon>Verrucomicrobiota</taxon>
        <taxon>Opitutia</taxon>
        <taxon>Puniceicoccales</taxon>
        <taxon>Puniceicoccaceae</taxon>
        <taxon>Puniceicoccus</taxon>
    </lineage>
</organism>
<proteinExistence type="inferred from homology"/>
<dbReference type="PANTHER" id="PTHR34047:SF8">
    <property type="entry name" value="PROTEIN YKFC"/>
    <property type="match status" value="1"/>
</dbReference>
<keyword evidence="7" id="KW-1185">Reference proteome</keyword>
<comment type="caution">
    <text evidence="6">The sequence shown here is derived from an EMBL/GenBank/DDBJ whole genome shotgun (WGS) entry which is preliminary data.</text>
</comment>
<keyword evidence="6" id="KW-0548">Nucleotidyltransferase</keyword>
<dbReference type="Proteomes" id="UP000525652">
    <property type="component" value="Unassembled WGS sequence"/>
</dbReference>
<dbReference type="InterPro" id="IPR030931">
    <property type="entry name" value="Group_II_RT_mat"/>
</dbReference>
<protein>
    <submittedName>
        <fullName evidence="6">Group II intron reverse transcriptase/maturase</fullName>
        <ecNumber evidence="6">2.7.7.49</ecNumber>
    </submittedName>
</protein>
<dbReference type="InterPro" id="IPR000477">
    <property type="entry name" value="RT_dom"/>
</dbReference>
<reference evidence="6 7" key="1">
    <citation type="submission" date="2020-07" db="EMBL/GenBank/DDBJ databases">
        <authorList>
            <person name="Feng X."/>
        </authorList>
    </citation>
    <scope>NUCLEOTIDE SEQUENCE [LARGE SCALE GENOMIC DNA]</scope>
    <source>
        <strain evidence="6 7">JCM14086</strain>
    </source>
</reference>
<dbReference type="Pfam" id="PF00078">
    <property type="entry name" value="RVT_1"/>
    <property type="match status" value="1"/>
</dbReference>
<keyword evidence="6" id="KW-0808">Transferase</keyword>
<name>A0A7X1E4G0_9BACT</name>
<dbReference type="RefSeq" id="WP_185692383.1">
    <property type="nucleotide sequence ID" value="NZ_JACHVA010000068.1"/>
</dbReference>
<dbReference type="InterPro" id="IPR051083">
    <property type="entry name" value="GrpII_Intron_Splice-Mob/Def"/>
</dbReference>
<comment type="similarity">
    <text evidence="1">Belongs to the bacterial reverse transcriptase family.</text>
</comment>
<dbReference type="EC" id="2.7.7.49" evidence="6"/>
<dbReference type="PANTHER" id="PTHR34047">
    <property type="entry name" value="NUCLEAR INTRON MATURASE 1, MITOCHONDRIAL-RELATED"/>
    <property type="match status" value="1"/>
</dbReference>
<evidence type="ECO:0000313" key="5">
    <source>
        <dbReference type="EMBL" id="MBC2601696.1"/>
    </source>
</evidence>
<accession>A0A7X1E4G0</accession>
<dbReference type="CDD" id="cd01651">
    <property type="entry name" value="RT_G2_intron"/>
    <property type="match status" value="1"/>
</dbReference>
<dbReference type="EMBL" id="JACHVA010000095">
    <property type="protein sequence ID" value="MBC2602510.1"/>
    <property type="molecule type" value="Genomic_DNA"/>
</dbReference>
<feature type="domain" description="Reverse transcriptase" evidence="2">
    <location>
        <begin position="66"/>
        <end position="309"/>
    </location>
</feature>
<dbReference type="AlphaFoldDB" id="A0A7X1E4G0"/>
<dbReference type="EMBL" id="JACHVA010000068">
    <property type="protein sequence ID" value="MBC2601662.1"/>
    <property type="molecule type" value="Genomic_DNA"/>
</dbReference>
<gene>
    <name evidence="6" type="primary">ltrA</name>
    <name evidence="3" type="ORF">H5P30_07710</name>
    <name evidence="4" type="ORF">H5P30_07720</name>
    <name evidence="5" type="ORF">H5P30_07885</name>
    <name evidence="6" type="ORF">H5P30_12050</name>
</gene>
<dbReference type="EMBL" id="JACHVA010000070">
    <property type="protein sequence ID" value="MBC2601696.1"/>
    <property type="molecule type" value="Genomic_DNA"/>
</dbReference>
<keyword evidence="6" id="KW-0695">RNA-directed DNA polymerase</keyword>
<dbReference type="NCBIfam" id="TIGR04416">
    <property type="entry name" value="group_II_RT_mat"/>
    <property type="match status" value="1"/>
</dbReference>
<dbReference type="PROSITE" id="PS50878">
    <property type="entry name" value="RT_POL"/>
    <property type="match status" value="1"/>
</dbReference>
<evidence type="ECO:0000256" key="1">
    <source>
        <dbReference type="ARBA" id="ARBA00034120"/>
    </source>
</evidence>
<evidence type="ECO:0000313" key="3">
    <source>
        <dbReference type="EMBL" id="MBC2601662.1"/>
    </source>
</evidence>
<dbReference type="InterPro" id="IPR043502">
    <property type="entry name" value="DNA/RNA_pol_sf"/>
</dbReference>
<dbReference type="SUPFAM" id="SSF56672">
    <property type="entry name" value="DNA/RNA polymerases"/>
    <property type="match status" value="1"/>
</dbReference>
<evidence type="ECO:0000313" key="4">
    <source>
        <dbReference type="EMBL" id="MBC2601664.1"/>
    </source>
</evidence>
<evidence type="ECO:0000259" key="2">
    <source>
        <dbReference type="PROSITE" id="PS50878"/>
    </source>
</evidence>
<dbReference type="GO" id="GO:0003964">
    <property type="term" value="F:RNA-directed DNA polymerase activity"/>
    <property type="evidence" value="ECO:0007669"/>
    <property type="project" value="UniProtKB-KW"/>
</dbReference>
<sequence>MSSTLLGLREKAGKEPKYRFRSLYREINLPMLYESFYELRRHAATGVDGVSVENYEKDLDGNLRGLLERLVAKRYRAQHVKRRFISKGGGRLRPLGIPALEDKIVQMAASKLLQAIYEADFLDMSKGYRPKRGARDASQELRERLVLERVHWVVEADIEGFFENVDHNWLCRMLEERVDDQAFIRLIRKWLKAGILQEAGEVIHPATGTPQGGIISPVLANIYLHYALDLWVEKVLPKGLRGAHVCMRYADDFVVGFEYGSEAERFFSELPRRMAKFGLSMAADKSAILRFSRCDLEGSGCFAFLGFEFYWARTRKGRVTVKRRTSKKKFRASLSGLKEWMRNNRSRPLKELAVILRRRFAGYFNYYGVIGNSDRLWQYWTLARKIIFRALNRRSQRLSYNWTGFSRMWITLAIPNPHIVEKPFQRSVSWTLSYR</sequence>
<evidence type="ECO:0000313" key="6">
    <source>
        <dbReference type="EMBL" id="MBC2602510.1"/>
    </source>
</evidence>